<dbReference type="GO" id="GO:0048038">
    <property type="term" value="F:quinone binding"/>
    <property type="evidence" value="ECO:0007669"/>
    <property type="project" value="UniProtKB-KW"/>
</dbReference>
<evidence type="ECO:0000259" key="15">
    <source>
        <dbReference type="Pfam" id="PF07992"/>
    </source>
</evidence>
<evidence type="ECO:0000256" key="6">
    <source>
        <dbReference type="ARBA" id="ARBA00022827"/>
    </source>
</evidence>
<proteinExistence type="inferred from homology"/>
<evidence type="ECO:0000256" key="10">
    <source>
        <dbReference type="ARBA" id="ARBA00054727"/>
    </source>
</evidence>
<keyword evidence="3" id="KW-0285">Flavoprotein</keyword>
<keyword evidence="8" id="KW-0472">Membrane</keyword>
<dbReference type="GO" id="GO:0019646">
    <property type="term" value="P:aerobic electron transport chain"/>
    <property type="evidence" value="ECO:0007669"/>
    <property type="project" value="TreeGrafter"/>
</dbReference>
<evidence type="ECO:0000256" key="2">
    <source>
        <dbReference type="ARBA" id="ARBA00004170"/>
    </source>
</evidence>
<organism evidence="16 17">
    <name type="scientific">Methylocapsa palsarum</name>
    <dbReference type="NCBI Taxonomy" id="1612308"/>
    <lineage>
        <taxon>Bacteria</taxon>
        <taxon>Pseudomonadati</taxon>
        <taxon>Pseudomonadota</taxon>
        <taxon>Alphaproteobacteria</taxon>
        <taxon>Hyphomicrobiales</taxon>
        <taxon>Beijerinckiaceae</taxon>
        <taxon>Methylocapsa</taxon>
    </lineage>
</organism>
<dbReference type="RefSeq" id="WP_091685774.1">
    <property type="nucleotide sequence ID" value="NZ_FOSN01000019.1"/>
</dbReference>
<dbReference type="InterPro" id="IPR051169">
    <property type="entry name" value="NADH-Q_oxidoreductase"/>
</dbReference>
<gene>
    <name evidence="16" type="ORF">SAMN05444581_11926</name>
</gene>
<dbReference type="AlphaFoldDB" id="A0A1I4C821"/>
<evidence type="ECO:0000256" key="14">
    <source>
        <dbReference type="ARBA" id="ARBA00081101"/>
    </source>
</evidence>
<accession>A0A1I4C821</accession>
<keyword evidence="5" id="KW-0547">Nucleotide-binding</keyword>
<evidence type="ECO:0000256" key="9">
    <source>
        <dbReference type="ARBA" id="ARBA00050821"/>
    </source>
</evidence>
<dbReference type="GO" id="GO:0070224">
    <property type="term" value="F:sulfide:quinone oxidoreductase activity"/>
    <property type="evidence" value="ECO:0007669"/>
    <property type="project" value="UniProtKB-EC"/>
</dbReference>
<keyword evidence="17" id="KW-1185">Reference proteome</keyword>
<evidence type="ECO:0000256" key="1">
    <source>
        <dbReference type="ARBA" id="ARBA00001974"/>
    </source>
</evidence>
<evidence type="ECO:0000256" key="8">
    <source>
        <dbReference type="ARBA" id="ARBA00023136"/>
    </source>
</evidence>
<dbReference type="GO" id="GO:0003955">
    <property type="term" value="F:NAD(P)H dehydrogenase (quinone) activity"/>
    <property type="evidence" value="ECO:0007669"/>
    <property type="project" value="TreeGrafter"/>
</dbReference>
<evidence type="ECO:0000256" key="5">
    <source>
        <dbReference type="ARBA" id="ARBA00022741"/>
    </source>
</evidence>
<comment type="similarity">
    <text evidence="11">Belongs to the SQRD family.</text>
</comment>
<evidence type="ECO:0000256" key="7">
    <source>
        <dbReference type="ARBA" id="ARBA00023002"/>
    </source>
</evidence>
<dbReference type="EMBL" id="FOSN01000019">
    <property type="protein sequence ID" value="SFK77294.1"/>
    <property type="molecule type" value="Genomic_DNA"/>
</dbReference>
<sequence>MPKVVVIGAGIGGIPTAFELRDLLGRDADISVVSDNDYFHFVPSNPWVAMGWRRPEDIKVALPEVFAKKKIFFSSAGAKRVVPDENRIYLGDGTALDYDYLVIATGPKLAFDEIEGLGPQGHTQSVCHVDHADGASKQWEAFCSDPGPMVVGAVQGASCFGPAYEYALCAVTDLRKRKIRHKVPMTFITSEPYIGHLGLGGVGDTKGMLESILRDKDIKWITNCKIDRITAEGVEATEVNDDGSVKRVHKIASKFSMLLPAFRGVDCFKTEDGKWIEGLTNPRGFILIDKYQRNPRYSNVFAVGVCTAIPPVEQTPVPTGMPKTGYLIESMVTATAHNIADLIANREPSHEGTWNAVCLADFGDSGVAFVALPQIPPRNVNWSSQGYWVHLAKVGFEKYFLRKIRIGSSEPGYERFVMKKLGVERLKAAPGRHAS</sequence>
<feature type="domain" description="FAD/NAD(P)-binding" evidence="15">
    <location>
        <begin position="3"/>
        <end position="313"/>
    </location>
</feature>
<dbReference type="FunFam" id="3.50.50.100:FF:000017">
    <property type="entry name" value="Sulfide-quinone reductase"/>
    <property type="match status" value="1"/>
</dbReference>
<evidence type="ECO:0000313" key="17">
    <source>
        <dbReference type="Proteomes" id="UP000198755"/>
    </source>
</evidence>
<evidence type="ECO:0000256" key="4">
    <source>
        <dbReference type="ARBA" id="ARBA00022719"/>
    </source>
</evidence>
<dbReference type="SUPFAM" id="SSF51905">
    <property type="entry name" value="FAD/NAD(P)-binding domain"/>
    <property type="match status" value="1"/>
</dbReference>
<evidence type="ECO:0000313" key="16">
    <source>
        <dbReference type="EMBL" id="SFK77294.1"/>
    </source>
</evidence>
<protein>
    <recommendedName>
        <fullName evidence="13">Sulfide-quinone reductase</fullName>
        <ecNumber evidence="12">1.8.5.4</ecNumber>
    </recommendedName>
    <alternativeName>
        <fullName evidence="14">Sulfide:quinone oxidoreductase</fullName>
    </alternativeName>
</protein>
<dbReference type="Pfam" id="PF07992">
    <property type="entry name" value="Pyr_redox_2"/>
    <property type="match status" value="1"/>
</dbReference>
<name>A0A1I4C821_9HYPH</name>
<reference evidence="16 17" key="1">
    <citation type="submission" date="2016-10" db="EMBL/GenBank/DDBJ databases">
        <authorList>
            <person name="de Groot N.N."/>
        </authorList>
    </citation>
    <scope>NUCLEOTIDE SEQUENCE [LARGE SCALE GENOMIC DNA]</scope>
    <source>
        <strain evidence="16 17">NE2</strain>
    </source>
</reference>
<keyword evidence="6" id="KW-0274">FAD</keyword>
<keyword evidence="7" id="KW-0560">Oxidoreductase</keyword>
<dbReference type="PANTHER" id="PTHR42913:SF6">
    <property type="entry name" value="SULFIDE-QUINONE REDUCTASE"/>
    <property type="match status" value="1"/>
</dbReference>
<dbReference type="Gene3D" id="3.50.50.100">
    <property type="match status" value="1"/>
</dbReference>
<comment type="function">
    <text evidence="10">Catalyzes the oxidation of hydrogen sulfide, with the help of a quinone. Consecutive reaction cycles lead to the accumulation of a polysulfide product on the active site Cys residues; these products are released when they exceed a critical length, typically as cyclooctasulfur.</text>
</comment>
<comment type="cofactor">
    <cofactor evidence="1">
        <name>FAD</name>
        <dbReference type="ChEBI" id="CHEBI:57692"/>
    </cofactor>
</comment>
<dbReference type="InterPro" id="IPR036188">
    <property type="entry name" value="FAD/NAD-bd_sf"/>
</dbReference>
<dbReference type="GO" id="GO:0000166">
    <property type="term" value="F:nucleotide binding"/>
    <property type="evidence" value="ECO:0007669"/>
    <property type="project" value="UniProtKB-KW"/>
</dbReference>
<comment type="catalytic activity">
    <reaction evidence="9">
        <text>n a quinone + n hydrogen sulfide + n H(+) = polysulfur(n-2) + n a quinol</text>
        <dbReference type="Rhea" id="RHEA:30239"/>
        <dbReference type="Rhea" id="RHEA-COMP:19475"/>
        <dbReference type="ChEBI" id="CHEBI:15378"/>
        <dbReference type="ChEBI" id="CHEBI:17909"/>
        <dbReference type="ChEBI" id="CHEBI:24646"/>
        <dbReference type="ChEBI" id="CHEBI:29919"/>
        <dbReference type="ChEBI" id="CHEBI:132124"/>
        <dbReference type="EC" id="1.8.5.4"/>
    </reaction>
</comment>
<keyword evidence="4" id="KW-0874">Quinone</keyword>
<dbReference type="GO" id="GO:0016020">
    <property type="term" value="C:membrane"/>
    <property type="evidence" value="ECO:0007669"/>
    <property type="project" value="UniProtKB-SubCell"/>
</dbReference>
<evidence type="ECO:0000256" key="11">
    <source>
        <dbReference type="ARBA" id="ARBA00060891"/>
    </source>
</evidence>
<comment type="subcellular location">
    <subcellularLocation>
        <location evidence="2">Membrane</location>
        <topology evidence="2">Peripheral membrane protein</topology>
    </subcellularLocation>
</comment>
<dbReference type="Proteomes" id="UP000198755">
    <property type="component" value="Unassembled WGS sequence"/>
</dbReference>
<dbReference type="EC" id="1.8.5.4" evidence="12"/>
<dbReference type="InterPro" id="IPR023753">
    <property type="entry name" value="FAD/NAD-binding_dom"/>
</dbReference>
<evidence type="ECO:0000256" key="12">
    <source>
        <dbReference type="ARBA" id="ARBA00066453"/>
    </source>
</evidence>
<dbReference type="PANTHER" id="PTHR42913">
    <property type="entry name" value="APOPTOSIS-INDUCING FACTOR 1"/>
    <property type="match status" value="1"/>
</dbReference>
<evidence type="ECO:0000256" key="13">
    <source>
        <dbReference type="ARBA" id="ARBA00071264"/>
    </source>
</evidence>
<evidence type="ECO:0000256" key="3">
    <source>
        <dbReference type="ARBA" id="ARBA00022630"/>
    </source>
</evidence>
<dbReference type="OrthoDB" id="9802771at2"/>
<dbReference type="STRING" id="1612308.SAMN05444581_11926"/>